<keyword evidence="1" id="KW-0812">Transmembrane</keyword>
<gene>
    <name evidence="3" type="ORF">TrRE_jg4783</name>
</gene>
<feature type="transmembrane region" description="Helical" evidence="1">
    <location>
        <begin position="66"/>
        <end position="87"/>
    </location>
</feature>
<accession>A0A9W6ZGR3</accession>
<reference evidence="3" key="1">
    <citation type="submission" date="2022-07" db="EMBL/GenBank/DDBJ databases">
        <title>Genome analysis of Parmales, a sister group of diatoms, reveals the evolutionary specialization of diatoms from phago-mixotrophs to photoautotrophs.</title>
        <authorList>
            <person name="Ban H."/>
            <person name="Sato S."/>
            <person name="Yoshikawa S."/>
            <person name="Kazumasa Y."/>
            <person name="Nakamura Y."/>
            <person name="Ichinomiya M."/>
            <person name="Saitoh K."/>
            <person name="Sato N."/>
            <person name="Blanc-Mathieu R."/>
            <person name="Endo H."/>
            <person name="Kuwata A."/>
            <person name="Ogata H."/>
        </authorList>
    </citation>
    <scope>NUCLEOTIDE SEQUENCE</scope>
</reference>
<evidence type="ECO:0000313" key="4">
    <source>
        <dbReference type="Proteomes" id="UP001165082"/>
    </source>
</evidence>
<keyword evidence="2" id="KW-0732">Signal</keyword>
<evidence type="ECO:0000313" key="3">
    <source>
        <dbReference type="EMBL" id="GMH50768.1"/>
    </source>
</evidence>
<dbReference type="OrthoDB" id="17328at2759"/>
<dbReference type="PANTHER" id="PTHR20948">
    <property type="entry name" value="TRANSMEMBRANE PROTEIN 164"/>
    <property type="match status" value="1"/>
</dbReference>
<name>A0A9W6ZGR3_9STRA</name>
<comment type="caution">
    <text evidence="3">The sequence shown here is derived from an EMBL/GenBank/DDBJ whole genome shotgun (WGS) entry which is preliminary data.</text>
</comment>
<dbReference type="EMBL" id="BRXZ01000684">
    <property type="protein sequence ID" value="GMH50768.1"/>
    <property type="molecule type" value="Genomic_DNA"/>
</dbReference>
<sequence length="295" mass="33367">MTIVVVVANFLVWLGGDRIINTPIPKEESGYFSYDVCYENPTTYCRDLLPGHREVAATWFLTPERIAIETLIVPLALGAILLLLLPYIPKSSSPDPPSLPIRLLSIICLSVQVIYKISGYENKIAFMVMPCNVLWTVSLLTTLIPAARDILVQCFYSFQILVWVVFVISDTSDLKMPFEIEFFWINHILLVTVPFYYLLSSRVPVKLCVLDFLKWWLLSCSTTGIFYFAVVTPLAISTRLNLNYMLSPPPGVPFSSENFRLQSMAAMAFGFFISRLITVVIYQVALMAGKKAKQH</sequence>
<dbReference type="PANTHER" id="PTHR20948:SF2">
    <property type="entry name" value="TRANSMEMBRANE PROTEIN 164"/>
    <property type="match status" value="1"/>
</dbReference>
<feature type="transmembrane region" description="Helical" evidence="1">
    <location>
        <begin position="212"/>
        <end position="236"/>
    </location>
</feature>
<feature type="transmembrane region" description="Helical" evidence="1">
    <location>
        <begin position="150"/>
        <end position="169"/>
    </location>
</feature>
<feature type="transmembrane region" description="Helical" evidence="1">
    <location>
        <begin position="181"/>
        <end position="200"/>
    </location>
</feature>
<keyword evidence="4" id="KW-1185">Reference proteome</keyword>
<evidence type="ECO:0008006" key="5">
    <source>
        <dbReference type="Google" id="ProtNLM"/>
    </source>
</evidence>
<protein>
    <recommendedName>
        <fullName evidence="5">Transmembrane protein</fullName>
    </recommendedName>
</protein>
<organism evidence="3 4">
    <name type="scientific">Triparma retinervis</name>
    <dbReference type="NCBI Taxonomy" id="2557542"/>
    <lineage>
        <taxon>Eukaryota</taxon>
        <taxon>Sar</taxon>
        <taxon>Stramenopiles</taxon>
        <taxon>Ochrophyta</taxon>
        <taxon>Bolidophyceae</taxon>
        <taxon>Parmales</taxon>
        <taxon>Triparmaceae</taxon>
        <taxon>Triparma</taxon>
    </lineage>
</organism>
<feature type="transmembrane region" description="Helical" evidence="1">
    <location>
        <begin position="264"/>
        <end position="285"/>
    </location>
</feature>
<evidence type="ECO:0000256" key="2">
    <source>
        <dbReference type="SAM" id="SignalP"/>
    </source>
</evidence>
<feature type="signal peptide" evidence="2">
    <location>
        <begin position="1"/>
        <end position="16"/>
    </location>
</feature>
<dbReference type="AlphaFoldDB" id="A0A9W6ZGR3"/>
<feature type="chain" id="PRO_5040975007" description="Transmembrane protein" evidence="2">
    <location>
        <begin position="17"/>
        <end position="295"/>
    </location>
</feature>
<feature type="transmembrane region" description="Helical" evidence="1">
    <location>
        <begin position="99"/>
        <end position="118"/>
    </location>
</feature>
<dbReference type="Proteomes" id="UP001165082">
    <property type="component" value="Unassembled WGS sequence"/>
</dbReference>
<evidence type="ECO:0000256" key="1">
    <source>
        <dbReference type="SAM" id="Phobius"/>
    </source>
</evidence>
<feature type="transmembrane region" description="Helical" evidence="1">
    <location>
        <begin position="124"/>
        <end position="143"/>
    </location>
</feature>
<dbReference type="InterPro" id="IPR026508">
    <property type="entry name" value="TMEM164"/>
</dbReference>
<proteinExistence type="predicted"/>
<keyword evidence="1" id="KW-0472">Membrane</keyword>
<keyword evidence="1" id="KW-1133">Transmembrane helix</keyword>